<keyword evidence="1" id="KW-0812">Transmembrane</keyword>
<protein>
    <submittedName>
        <fullName evidence="2">Uncharacterized protein</fullName>
    </submittedName>
</protein>
<dbReference type="Proteomes" id="UP000609879">
    <property type="component" value="Unassembled WGS sequence"/>
</dbReference>
<accession>A0ABQ3Y023</accession>
<comment type="caution">
    <text evidence="2">The sequence shown here is derived from an EMBL/GenBank/DDBJ whole genome shotgun (WGS) entry which is preliminary data.</text>
</comment>
<keyword evidence="1" id="KW-0472">Membrane</keyword>
<reference evidence="2 3" key="1">
    <citation type="submission" date="2021-01" db="EMBL/GenBank/DDBJ databases">
        <title>Whole genome shotgun sequence of Actinoplanes deccanensis NBRC 13994.</title>
        <authorList>
            <person name="Komaki H."/>
            <person name="Tamura T."/>
        </authorList>
    </citation>
    <scope>NUCLEOTIDE SEQUENCE [LARGE SCALE GENOMIC DNA]</scope>
    <source>
        <strain evidence="2 3">NBRC 13994</strain>
    </source>
</reference>
<proteinExistence type="predicted"/>
<feature type="transmembrane region" description="Helical" evidence="1">
    <location>
        <begin position="20"/>
        <end position="39"/>
    </location>
</feature>
<dbReference type="EMBL" id="BOMI01000033">
    <property type="protein sequence ID" value="GID73352.1"/>
    <property type="molecule type" value="Genomic_DNA"/>
</dbReference>
<dbReference type="RefSeq" id="WP_203761276.1">
    <property type="nucleotide sequence ID" value="NZ_BAAABO010000029.1"/>
</dbReference>
<gene>
    <name evidence="2" type="ORF">Ade02nite_19930</name>
</gene>
<name>A0ABQ3Y023_9ACTN</name>
<evidence type="ECO:0000256" key="1">
    <source>
        <dbReference type="SAM" id="Phobius"/>
    </source>
</evidence>
<evidence type="ECO:0000313" key="2">
    <source>
        <dbReference type="EMBL" id="GID73352.1"/>
    </source>
</evidence>
<organism evidence="2 3">
    <name type="scientific">Paractinoplanes deccanensis</name>
    <dbReference type="NCBI Taxonomy" id="113561"/>
    <lineage>
        <taxon>Bacteria</taxon>
        <taxon>Bacillati</taxon>
        <taxon>Actinomycetota</taxon>
        <taxon>Actinomycetes</taxon>
        <taxon>Micromonosporales</taxon>
        <taxon>Micromonosporaceae</taxon>
        <taxon>Paractinoplanes</taxon>
    </lineage>
</organism>
<keyword evidence="3" id="KW-1185">Reference proteome</keyword>
<evidence type="ECO:0000313" key="3">
    <source>
        <dbReference type="Proteomes" id="UP000609879"/>
    </source>
</evidence>
<sequence>MWWGAEPPAAPPAWQTWLPAVLGTVIAAAIGAAATVVVARMKRRLDEATTAKTVAESRKAEAETVSVEVATARSLIAEIKAMMADQRADYESRLTEVRVRHEGDVKALTERVSGVEDRERQLRAAIGAHSMWDSTAVAALRATNPDFPEPPPINLD</sequence>
<keyword evidence="1" id="KW-1133">Transmembrane helix</keyword>